<gene>
    <name evidence="11" type="ORF">B0T20DRAFT_358390</name>
</gene>
<dbReference type="GO" id="GO:0071555">
    <property type="term" value="P:cell wall organization"/>
    <property type="evidence" value="ECO:0007669"/>
    <property type="project" value="UniProtKB-KW"/>
</dbReference>
<dbReference type="Pfam" id="PF10287">
    <property type="entry name" value="YJL171C_Tos1_C"/>
    <property type="match status" value="1"/>
</dbReference>
<feature type="chain" id="PRO_5042070423" description="glucan endo-1,3-beta-D-glucosidase" evidence="8">
    <location>
        <begin position="20"/>
        <end position="425"/>
    </location>
</feature>
<sequence length="425" mass="45825">MKATIFSLVFTALTGIVSGLAIKRDDFPLDVSIGGGIAPINAPATGLNISVGGAIGNGGSPNDLPPNITRRSYQPQAPYADPHTINPLNFVDSGELCEGHLTYEDGDYYCQKIDQVIYTNVAHTGEYQEVEYMNEETGECRFAAVNRTFAGEMAPFNEPVTLIFRGPIHLKQLAIYHPTGSSYTRNHHYHAASQSTSGLTFLGNRGGEGSGVVGDFFGASLSYINPTASGGSSSPQVLANEVITNEFLVYTDQDCDSGSGSCGYVRPNAVAKKGFPGGTFMVLLEFSMPHTGGDKPAIWLENARVPYTQQYGGCSCWTSGCGEFDIFEILHEGYERAETTFHLDVPAGDPNWFPRPTDRNAPIKVAVWFDGPVNGGTASVKMLGTSDGKEFGRVLSEGEVREFKKRSEGLVSEIDYARRRGPVPV</sequence>
<evidence type="ECO:0000313" key="11">
    <source>
        <dbReference type="EMBL" id="KAK3396573.1"/>
    </source>
</evidence>
<dbReference type="AlphaFoldDB" id="A0AAE0PB12"/>
<evidence type="ECO:0000256" key="3">
    <source>
        <dbReference type="ARBA" id="ARBA00012780"/>
    </source>
</evidence>
<protein>
    <recommendedName>
        <fullName evidence="3">glucan endo-1,3-beta-D-glucosidase</fullName>
        <ecNumber evidence="3">3.2.1.39</ecNumber>
    </recommendedName>
</protein>
<name>A0AAE0PB12_SORBR</name>
<evidence type="ECO:0000259" key="9">
    <source>
        <dbReference type="Pfam" id="PF10287"/>
    </source>
</evidence>
<comment type="similarity">
    <text evidence="2">Belongs to the PGA52 family.</text>
</comment>
<dbReference type="PANTHER" id="PTHR31737:SF2">
    <property type="entry name" value="PROTEIN TOS1"/>
    <property type="match status" value="1"/>
</dbReference>
<keyword evidence="4 8" id="KW-0732">Signal</keyword>
<feature type="signal peptide" evidence="8">
    <location>
        <begin position="1"/>
        <end position="19"/>
    </location>
</feature>
<evidence type="ECO:0000256" key="7">
    <source>
        <dbReference type="ARBA" id="ARBA00023316"/>
    </source>
</evidence>
<dbReference type="InterPro" id="IPR018807">
    <property type="entry name" value="YJL171C/Tos1_N"/>
</dbReference>
<evidence type="ECO:0000256" key="5">
    <source>
        <dbReference type="ARBA" id="ARBA00022801"/>
    </source>
</evidence>
<dbReference type="PANTHER" id="PTHR31737">
    <property type="entry name" value="PROTEIN TOS1"/>
    <property type="match status" value="1"/>
</dbReference>
<evidence type="ECO:0000256" key="1">
    <source>
        <dbReference type="ARBA" id="ARBA00000382"/>
    </source>
</evidence>
<feature type="domain" description="Cell wall protein YJL171C/Tos1 N-terminal" evidence="10">
    <location>
        <begin position="114"/>
        <end position="178"/>
    </location>
</feature>
<evidence type="ECO:0000313" key="12">
    <source>
        <dbReference type="Proteomes" id="UP001281003"/>
    </source>
</evidence>
<feature type="domain" description="Cell wall protein YJL171C/Tos1 C-terminal" evidence="9">
    <location>
        <begin position="182"/>
        <end position="402"/>
    </location>
</feature>
<evidence type="ECO:0000259" key="10">
    <source>
        <dbReference type="Pfam" id="PF10290"/>
    </source>
</evidence>
<organism evidence="11 12">
    <name type="scientific">Sordaria brevicollis</name>
    <dbReference type="NCBI Taxonomy" id="83679"/>
    <lineage>
        <taxon>Eukaryota</taxon>
        <taxon>Fungi</taxon>
        <taxon>Dikarya</taxon>
        <taxon>Ascomycota</taxon>
        <taxon>Pezizomycotina</taxon>
        <taxon>Sordariomycetes</taxon>
        <taxon>Sordariomycetidae</taxon>
        <taxon>Sordariales</taxon>
        <taxon>Sordariaceae</taxon>
        <taxon>Sordaria</taxon>
    </lineage>
</organism>
<dbReference type="Proteomes" id="UP001281003">
    <property type="component" value="Unassembled WGS sequence"/>
</dbReference>
<dbReference type="GO" id="GO:0009277">
    <property type="term" value="C:fungal-type cell wall"/>
    <property type="evidence" value="ECO:0007669"/>
    <property type="project" value="TreeGrafter"/>
</dbReference>
<keyword evidence="5 11" id="KW-0378">Hydrolase</keyword>
<proteinExistence type="inferred from homology"/>
<comment type="catalytic activity">
    <reaction evidence="1">
        <text>Hydrolysis of (1-&gt;3)-beta-D-glucosidic linkages in (1-&gt;3)-beta-D-glucans.</text>
        <dbReference type="EC" id="3.2.1.39"/>
    </reaction>
</comment>
<evidence type="ECO:0000256" key="6">
    <source>
        <dbReference type="ARBA" id="ARBA00023295"/>
    </source>
</evidence>
<dbReference type="EC" id="3.2.1.39" evidence="3"/>
<accession>A0AAE0PB12</accession>
<reference evidence="11" key="2">
    <citation type="submission" date="2023-07" db="EMBL/GenBank/DDBJ databases">
        <authorList>
            <consortium name="Lawrence Berkeley National Laboratory"/>
            <person name="Haridas S."/>
            <person name="Hensen N."/>
            <person name="Bonometti L."/>
            <person name="Westerberg I."/>
            <person name="Brannstrom I.O."/>
            <person name="Guillou S."/>
            <person name="Cros-Aarteil S."/>
            <person name="Calhoun S."/>
            <person name="Kuo A."/>
            <person name="Mondo S."/>
            <person name="Pangilinan J."/>
            <person name="Riley R."/>
            <person name="LaButti K."/>
            <person name="Andreopoulos B."/>
            <person name="Lipzen A."/>
            <person name="Chen C."/>
            <person name="Yanf M."/>
            <person name="Daum C."/>
            <person name="Ng V."/>
            <person name="Clum A."/>
            <person name="Steindorff A."/>
            <person name="Ohm R."/>
            <person name="Martin F."/>
            <person name="Silar P."/>
            <person name="Natvig D."/>
            <person name="Lalanne C."/>
            <person name="Gautier V."/>
            <person name="Ament-velasquez S.L."/>
            <person name="Kruys A."/>
            <person name="Hutchinson M.I."/>
            <person name="Powell A.J."/>
            <person name="Barry K."/>
            <person name="Miller A.N."/>
            <person name="Grigoriev I.V."/>
            <person name="Debuchy R."/>
            <person name="Gladieux P."/>
            <person name="Thoren M.H."/>
            <person name="Johannesson H."/>
        </authorList>
    </citation>
    <scope>NUCLEOTIDE SEQUENCE</scope>
    <source>
        <strain evidence="11">FGSC 1904</strain>
    </source>
</reference>
<evidence type="ECO:0000256" key="8">
    <source>
        <dbReference type="SAM" id="SignalP"/>
    </source>
</evidence>
<evidence type="ECO:0000256" key="4">
    <source>
        <dbReference type="ARBA" id="ARBA00022729"/>
    </source>
</evidence>
<keyword evidence="12" id="KW-1185">Reference proteome</keyword>
<reference evidence="11" key="1">
    <citation type="journal article" date="2023" name="Mol. Phylogenet. Evol.">
        <title>Genome-scale phylogeny and comparative genomics of the fungal order Sordariales.</title>
        <authorList>
            <person name="Hensen N."/>
            <person name="Bonometti L."/>
            <person name="Westerberg I."/>
            <person name="Brannstrom I.O."/>
            <person name="Guillou S."/>
            <person name="Cros-Aarteil S."/>
            <person name="Calhoun S."/>
            <person name="Haridas S."/>
            <person name="Kuo A."/>
            <person name="Mondo S."/>
            <person name="Pangilinan J."/>
            <person name="Riley R."/>
            <person name="LaButti K."/>
            <person name="Andreopoulos B."/>
            <person name="Lipzen A."/>
            <person name="Chen C."/>
            <person name="Yan M."/>
            <person name="Daum C."/>
            <person name="Ng V."/>
            <person name="Clum A."/>
            <person name="Steindorff A."/>
            <person name="Ohm R.A."/>
            <person name="Martin F."/>
            <person name="Silar P."/>
            <person name="Natvig D.O."/>
            <person name="Lalanne C."/>
            <person name="Gautier V."/>
            <person name="Ament-Velasquez S.L."/>
            <person name="Kruys A."/>
            <person name="Hutchinson M.I."/>
            <person name="Powell A.J."/>
            <person name="Barry K."/>
            <person name="Miller A.N."/>
            <person name="Grigoriev I.V."/>
            <person name="Debuchy R."/>
            <person name="Gladieux P."/>
            <person name="Hiltunen Thoren M."/>
            <person name="Johannesson H."/>
        </authorList>
    </citation>
    <scope>NUCLEOTIDE SEQUENCE</scope>
    <source>
        <strain evidence="11">FGSC 1904</strain>
    </source>
</reference>
<dbReference type="GO" id="GO:0042973">
    <property type="term" value="F:glucan endo-1,3-beta-D-glucosidase activity"/>
    <property type="evidence" value="ECO:0007669"/>
    <property type="project" value="UniProtKB-EC"/>
</dbReference>
<evidence type="ECO:0000256" key="2">
    <source>
        <dbReference type="ARBA" id="ARBA00006055"/>
    </source>
</evidence>
<keyword evidence="6" id="KW-0326">Glycosidase</keyword>
<keyword evidence="7" id="KW-0961">Cell wall biogenesis/degradation</keyword>
<dbReference type="EMBL" id="JAUTDP010000009">
    <property type="protein sequence ID" value="KAK3396573.1"/>
    <property type="molecule type" value="Genomic_DNA"/>
</dbReference>
<comment type="caution">
    <text evidence="11">The sequence shown here is derived from an EMBL/GenBank/DDBJ whole genome shotgun (WGS) entry which is preliminary data.</text>
</comment>
<dbReference type="InterPro" id="IPR018805">
    <property type="entry name" value="YJL171C/Tos1_C"/>
</dbReference>
<dbReference type="Pfam" id="PF10290">
    <property type="entry name" value="YJL171C_Tos1_N"/>
    <property type="match status" value="1"/>
</dbReference>